<evidence type="ECO:0000313" key="5">
    <source>
        <dbReference type="Proteomes" id="UP000037558"/>
    </source>
</evidence>
<dbReference type="OrthoDB" id="9805976at2"/>
<dbReference type="EMBL" id="LILC01000011">
    <property type="protein sequence ID" value="KOO46779.1"/>
    <property type="molecule type" value="Genomic_DNA"/>
</dbReference>
<dbReference type="InterPro" id="IPR029039">
    <property type="entry name" value="Flavoprotein-like_sf"/>
</dbReference>
<dbReference type="PATRIC" id="fig|284581.3.peg.3564"/>
<dbReference type="PANTHER" id="PTHR43278">
    <property type="entry name" value="NAD(P)H-DEPENDENT FMN-CONTAINING OXIDOREDUCTASE YWQN-RELATED"/>
    <property type="match status" value="1"/>
</dbReference>
<dbReference type="GO" id="GO:0016491">
    <property type="term" value="F:oxidoreductase activity"/>
    <property type="evidence" value="ECO:0007669"/>
    <property type="project" value="InterPro"/>
</dbReference>
<reference evidence="5" key="1">
    <citation type="submission" date="2015-08" db="EMBL/GenBank/DDBJ databases">
        <title>Fjat-14210 dsm16467.</title>
        <authorList>
            <person name="Liu B."/>
            <person name="Wang J."/>
            <person name="Zhu Y."/>
            <person name="Liu G."/>
            <person name="Chen Q."/>
            <person name="Chen Z."/>
            <person name="Lan J."/>
            <person name="Che J."/>
            <person name="Ge C."/>
            <person name="Shi H."/>
            <person name="Pan Z."/>
            <person name="Liu X."/>
        </authorList>
    </citation>
    <scope>NUCLEOTIDE SEQUENCE [LARGE SCALE GENOMIC DNA]</scope>
    <source>
        <strain evidence="5">DSM 16467</strain>
    </source>
</reference>
<accession>A0A0M0L6W8</accession>
<evidence type="ECO:0000256" key="2">
    <source>
        <dbReference type="ARBA" id="ARBA00022643"/>
    </source>
</evidence>
<dbReference type="RefSeq" id="WP_053400785.1">
    <property type="nucleotide sequence ID" value="NZ_JAUKEN010000001.1"/>
</dbReference>
<dbReference type="InterPro" id="IPR005025">
    <property type="entry name" value="FMN_Rdtase-like_dom"/>
</dbReference>
<dbReference type="Pfam" id="PF03358">
    <property type="entry name" value="FMN_red"/>
    <property type="match status" value="1"/>
</dbReference>
<keyword evidence="1" id="KW-0285">Flavoprotein</keyword>
<evidence type="ECO:0000313" key="4">
    <source>
        <dbReference type="EMBL" id="KOO46779.1"/>
    </source>
</evidence>
<name>A0A0M0L6W8_9BACI</name>
<dbReference type="PANTHER" id="PTHR43278:SF4">
    <property type="entry name" value="NAD(P)H-DEPENDENT FMN-CONTAINING OXIDOREDUCTASE YWQN-RELATED"/>
    <property type="match status" value="1"/>
</dbReference>
<dbReference type="AlphaFoldDB" id="A0A0M0L6W8"/>
<gene>
    <name evidence="4" type="ORF">AMD01_07580</name>
</gene>
<feature type="domain" description="NADPH-dependent FMN reductase-like" evidence="3">
    <location>
        <begin position="4"/>
        <end position="123"/>
    </location>
</feature>
<organism evidence="4 5">
    <name type="scientific">Priestia koreensis</name>
    <dbReference type="NCBI Taxonomy" id="284581"/>
    <lineage>
        <taxon>Bacteria</taxon>
        <taxon>Bacillati</taxon>
        <taxon>Bacillota</taxon>
        <taxon>Bacilli</taxon>
        <taxon>Bacillales</taxon>
        <taxon>Bacillaceae</taxon>
        <taxon>Priestia</taxon>
    </lineage>
</organism>
<sequence length="184" mass="20703">MKSIVVLNGSARKNGNTEQLAALVTKDLDASVIHLADLNIKPIEDKRHTEEGFTPVDDDYNDVIQQVLKADILIFSTPVYWYGMSTAMKTFVDRWSQSLREPNLFFKEEMSKKEAYIVTCGGDQPKIKALPLVQQFKYTLDFVGTTFNDYIIGEGNQPGDVLNDKAACQKAAIINQQLHTHFSN</sequence>
<dbReference type="Proteomes" id="UP000037558">
    <property type="component" value="Unassembled WGS sequence"/>
</dbReference>
<dbReference type="STRING" id="284581.AMD01_07580"/>
<dbReference type="InterPro" id="IPR051796">
    <property type="entry name" value="ISF_SsuE-like"/>
</dbReference>
<keyword evidence="5" id="KW-1185">Reference proteome</keyword>
<dbReference type="SUPFAM" id="SSF52218">
    <property type="entry name" value="Flavoproteins"/>
    <property type="match status" value="1"/>
</dbReference>
<evidence type="ECO:0000256" key="1">
    <source>
        <dbReference type="ARBA" id="ARBA00022630"/>
    </source>
</evidence>
<evidence type="ECO:0000259" key="3">
    <source>
        <dbReference type="Pfam" id="PF03358"/>
    </source>
</evidence>
<keyword evidence="2" id="KW-0288">FMN</keyword>
<proteinExistence type="predicted"/>
<protein>
    <recommendedName>
        <fullName evidence="3">NADPH-dependent FMN reductase-like domain-containing protein</fullName>
    </recommendedName>
</protein>
<dbReference type="Gene3D" id="3.40.50.360">
    <property type="match status" value="1"/>
</dbReference>
<comment type="caution">
    <text evidence="4">The sequence shown here is derived from an EMBL/GenBank/DDBJ whole genome shotgun (WGS) entry which is preliminary data.</text>
</comment>